<sequence length="234" mass="26943">MAKDQFQFIAGKVLYLHDHRGEVGRENFTISKDKDGFKTLRATCEIDEDQLLRDVIYTVNKKWLPVDAFVRLSVNGSFQGTSWYNFSENLIECEAITKDAGRFSQKQKVDSWPMAFGAHPVANDAWGCAIFDMNKKNEKQCFKNCVTTSKTPHGSTGPNITMTEKYISFHGEEEITVPAGTFKTNYFQLSWNKDVVGYDWPPIHIWAYSDDFIIIKIRWDHLESEYLLNSLTIT</sequence>
<dbReference type="AlphaFoldDB" id="A0A382I7Q6"/>
<accession>A0A382I7Q6</accession>
<dbReference type="EMBL" id="UINC01065255">
    <property type="protein sequence ID" value="SVB94721.1"/>
    <property type="molecule type" value="Genomic_DNA"/>
</dbReference>
<name>A0A382I7Q6_9ZZZZ</name>
<gene>
    <name evidence="1" type="ORF">METZ01_LOCUS247575</name>
</gene>
<evidence type="ECO:0000313" key="1">
    <source>
        <dbReference type="EMBL" id="SVB94721.1"/>
    </source>
</evidence>
<organism evidence="1">
    <name type="scientific">marine metagenome</name>
    <dbReference type="NCBI Taxonomy" id="408172"/>
    <lineage>
        <taxon>unclassified sequences</taxon>
        <taxon>metagenomes</taxon>
        <taxon>ecological metagenomes</taxon>
    </lineage>
</organism>
<protein>
    <recommendedName>
        <fullName evidence="2">DUF3108 domain-containing protein</fullName>
    </recommendedName>
</protein>
<evidence type="ECO:0008006" key="2">
    <source>
        <dbReference type="Google" id="ProtNLM"/>
    </source>
</evidence>
<proteinExistence type="predicted"/>
<reference evidence="1" key="1">
    <citation type="submission" date="2018-05" db="EMBL/GenBank/DDBJ databases">
        <authorList>
            <person name="Lanie J.A."/>
            <person name="Ng W.-L."/>
            <person name="Kazmierczak K.M."/>
            <person name="Andrzejewski T.M."/>
            <person name="Davidsen T.M."/>
            <person name="Wayne K.J."/>
            <person name="Tettelin H."/>
            <person name="Glass J.I."/>
            <person name="Rusch D."/>
            <person name="Podicherti R."/>
            <person name="Tsui H.-C.T."/>
            <person name="Winkler M.E."/>
        </authorList>
    </citation>
    <scope>NUCLEOTIDE SEQUENCE</scope>
</reference>